<evidence type="ECO:0000313" key="2">
    <source>
        <dbReference type="EMBL" id="SMB85907.1"/>
    </source>
</evidence>
<dbReference type="InterPro" id="IPR001387">
    <property type="entry name" value="Cro/C1-type_HTH"/>
</dbReference>
<name>A0A1W1UXR2_9DEIO</name>
<dbReference type="PROSITE" id="PS50943">
    <property type="entry name" value="HTH_CROC1"/>
    <property type="match status" value="1"/>
</dbReference>
<dbReference type="EMBL" id="FWWU01000008">
    <property type="protein sequence ID" value="SMB85907.1"/>
    <property type="molecule type" value="Genomic_DNA"/>
</dbReference>
<feature type="domain" description="HTH cro/C1-type" evidence="1">
    <location>
        <begin position="15"/>
        <end position="72"/>
    </location>
</feature>
<dbReference type="STRING" id="695939.SAMN00790413_03595"/>
<organism evidence="2 3">
    <name type="scientific">Deinococcus hopiensis KR-140</name>
    <dbReference type="NCBI Taxonomy" id="695939"/>
    <lineage>
        <taxon>Bacteria</taxon>
        <taxon>Thermotogati</taxon>
        <taxon>Deinococcota</taxon>
        <taxon>Deinococci</taxon>
        <taxon>Deinococcales</taxon>
        <taxon>Deinococcaceae</taxon>
        <taxon>Deinococcus</taxon>
    </lineage>
</organism>
<dbReference type="RefSeq" id="WP_084047510.1">
    <property type="nucleotide sequence ID" value="NZ_FWWU01000008.1"/>
</dbReference>
<evidence type="ECO:0000313" key="3">
    <source>
        <dbReference type="Proteomes" id="UP000192582"/>
    </source>
</evidence>
<dbReference type="OrthoDB" id="1370910at2"/>
<dbReference type="GO" id="GO:0003677">
    <property type="term" value="F:DNA binding"/>
    <property type="evidence" value="ECO:0007669"/>
    <property type="project" value="InterPro"/>
</dbReference>
<accession>A0A1W1UXR2</accession>
<protein>
    <submittedName>
        <fullName evidence="2">Helix-turn-helix domain-containing protein</fullName>
    </submittedName>
</protein>
<dbReference type="SUPFAM" id="SSF47413">
    <property type="entry name" value="lambda repressor-like DNA-binding domains"/>
    <property type="match status" value="1"/>
</dbReference>
<gene>
    <name evidence="2" type="ORF">SAMN00790413_03595</name>
</gene>
<dbReference type="Gene3D" id="1.10.260.40">
    <property type="entry name" value="lambda repressor-like DNA-binding domains"/>
    <property type="match status" value="1"/>
</dbReference>
<reference evidence="2 3" key="1">
    <citation type="submission" date="2017-04" db="EMBL/GenBank/DDBJ databases">
        <authorList>
            <person name="Afonso C.L."/>
            <person name="Miller P.J."/>
            <person name="Scott M.A."/>
            <person name="Spackman E."/>
            <person name="Goraichik I."/>
            <person name="Dimitrov K.M."/>
            <person name="Suarez D.L."/>
            <person name="Swayne D.E."/>
        </authorList>
    </citation>
    <scope>NUCLEOTIDE SEQUENCE [LARGE SCALE GENOMIC DNA]</scope>
    <source>
        <strain evidence="2 3">KR-140</strain>
    </source>
</reference>
<dbReference type="InterPro" id="IPR010982">
    <property type="entry name" value="Lambda_DNA-bd_dom_sf"/>
</dbReference>
<evidence type="ECO:0000259" key="1">
    <source>
        <dbReference type="PROSITE" id="PS50943"/>
    </source>
</evidence>
<sequence>MTHVYLDFPSTGTLLREARDRAGLTQRDVARLAFGDEDLQSLVSRYETDLVEPSLANLRRLAPVLRLSLGDFAAGGAVPAKGPT</sequence>
<dbReference type="Proteomes" id="UP000192582">
    <property type="component" value="Unassembled WGS sequence"/>
</dbReference>
<keyword evidence="3" id="KW-1185">Reference proteome</keyword>
<dbReference type="Pfam" id="PF13560">
    <property type="entry name" value="HTH_31"/>
    <property type="match status" value="1"/>
</dbReference>
<proteinExistence type="predicted"/>
<dbReference type="CDD" id="cd00093">
    <property type="entry name" value="HTH_XRE"/>
    <property type="match status" value="1"/>
</dbReference>
<dbReference type="AlphaFoldDB" id="A0A1W1UXR2"/>
<dbReference type="SMART" id="SM00530">
    <property type="entry name" value="HTH_XRE"/>
    <property type="match status" value="1"/>
</dbReference>